<dbReference type="OrthoDB" id="193716at2759"/>
<dbReference type="SMART" id="SM00490">
    <property type="entry name" value="HELICc"/>
    <property type="match status" value="1"/>
</dbReference>
<evidence type="ECO:0000256" key="9">
    <source>
        <dbReference type="SAM" id="MobiDB-lite"/>
    </source>
</evidence>
<dbReference type="PROSITE" id="PS00039">
    <property type="entry name" value="DEAD_ATP_HELICASE"/>
    <property type="match status" value="1"/>
</dbReference>
<dbReference type="SUPFAM" id="SSF52540">
    <property type="entry name" value="P-loop containing nucleoside triphosphate hydrolases"/>
    <property type="match status" value="2"/>
</dbReference>
<dbReference type="EMBL" id="FJOG01000041">
    <property type="protein sequence ID" value="CZR67047.1"/>
    <property type="molecule type" value="Genomic_DNA"/>
</dbReference>
<dbReference type="InterPro" id="IPR000629">
    <property type="entry name" value="RNA-helicase_DEAD-box_CS"/>
</dbReference>
<sequence length="698" mass="75782">MFNVCRRGPASISRALSSAASTTRILSTRPASLSLINQTTTRIPTETRWLHISSALRNQQAGYRTEERGEENLGFQHQPRDVTKFQELLDHNMVHPNVIETITKGMGHHTMTEVQTMTINQGLLGTDIVAQARTGTGKTLGFLIPTIQNILRVNPELAHRRNARARPSDIRAIIISPTRELAEQIGVEAKKLCQNTGLKVQMAVGGNSKRMMLQQTLREGCHILVGTPGRLQDLLSDEYSDIRAPKLTTLVLDEADRLLDDGFSREIERIIDLLPNREHVDRQTLLFSATMPKEVMHLVRDTLKPDFEFVQAVKEGDVATHEKVPQSIIITPGIENFMPALLELAKREIARYDAREPGAKPFKAIVYFTQTANVTLAHDIFAGLRASGGLFGKHPLHPASISCMHGQLTQEGRTRVSERFRRAESAILFSSDVTARGMDFPNVSHVVQIGLPPSAEQYVHRIGRTGRGDKTGEGFIIVDKSQLQAARKMLRRLPITPDKSLESAAVDMTKDAQLPKSVAETLSQVGEATKMVPRRSKVAAYMAYLGQIQKGDARDGIQALNQWSRYGWGLEQPPMIAPTLAQKLGLTKIPGVNVGREPREDDDFGGRSSGGFGGRSSGGFGGRGGSGGFGDRGGRGEFSDRGSSGGYGGRSGGFGDRGSSGGFGGRGGGFGGRPSGSFGGRGGGGDRGGYRQRDTPSF</sequence>
<evidence type="ECO:0000256" key="7">
    <source>
        <dbReference type="RuleBase" id="RU000492"/>
    </source>
</evidence>
<keyword evidence="5 8" id="KW-0694">RNA-binding</keyword>
<evidence type="ECO:0000256" key="2">
    <source>
        <dbReference type="ARBA" id="ARBA00022801"/>
    </source>
</evidence>
<evidence type="ECO:0000313" key="12">
    <source>
        <dbReference type="EMBL" id="CZR67047.1"/>
    </source>
</evidence>
<comment type="similarity">
    <text evidence="7">Belongs to the DEAD box helicase family.</text>
</comment>
<dbReference type="InterPro" id="IPR014001">
    <property type="entry name" value="Helicase_ATP-bd"/>
</dbReference>
<dbReference type="InterPro" id="IPR011545">
    <property type="entry name" value="DEAD/DEAH_box_helicase_dom"/>
</dbReference>
<feature type="compositionally biased region" description="Basic and acidic residues" evidence="9">
    <location>
        <begin position="688"/>
        <end position="698"/>
    </location>
</feature>
<evidence type="ECO:0000256" key="6">
    <source>
        <dbReference type="ARBA" id="ARBA00023242"/>
    </source>
</evidence>
<keyword evidence="2 7" id="KW-0378">Hydrolase</keyword>
<dbReference type="InterPro" id="IPR027417">
    <property type="entry name" value="P-loop_NTPase"/>
</dbReference>
<dbReference type="GO" id="GO:0003724">
    <property type="term" value="F:RNA helicase activity"/>
    <property type="evidence" value="ECO:0007669"/>
    <property type="project" value="UniProtKB-EC"/>
</dbReference>
<evidence type="ECO:0000256" key="3">
    <source>
        <dbReference type="ARBA" id="ARBA00022806"/>
    </source>
</evidence>
<dbReference type="SMART" id="SM00487">
    <property type="entry name" value="DEXDc"/>
    <property type="match status" value="1"/>
</dbReference>
<comment type="catalytic activity">
    <reaction evidence="8">
        <text>ATP + H2O = ADP + phosphate + H(+)</text>
        <dbReference type="Rhea" id="RHEA:13065"/>
        <dbReference type="ChEBI" id="CHEBI:15377"/>
        <dbReference type="ChEBI" id="CHEBI:15378"/>
        <dbReference type="ChEBI" id="CHEBI:30616"/>
        <dbReference type="ChEBI" id="CHEBI:43474"/>
        <dbReference type="ChEBI" id="CHEBI:456216"/>
        <dbReference type="EC" id="3.6.4.13"/>
    </reaction>
</comment>
<keyword evidence="4 7" id="KW-0067">ATP-binding</keyword>
<feature type="region of interest" description="Disordered" evidence="9">
    <location>
        <begin position="591"/>
        <end position="698"/>
    </location>
</feature>
<protein>
    <recommendedName>
        <fullName evidence="8">ATP-dependent RNA helicase</fullName>
        <ecNumber evidence="8">3.6.4.13</ecNumber>
    </recommendedName>
</protein>
<dbReference type="Pfam" id="PF00270">
    <property type="entry name" value="DEAD"/>
    <property type="match status" value="1"/>
</dbReference>
<proteinExistence type="inferred from homology"/>
<name>A0A1L7XQ38_9HELO</name>
<accession>A0A1L7XQ38</accession>
<dbReference type="InterPro" id="IPR001650">
    <property type="entry name" value="Helicase_C-like"/>
</dbReference>
<evidence type="ECO:0000259" key="11">
    <source>
        <dbReference type="PROSITE" id="PS51194"/>
    </source>
</evidence>
<dbReference type="CDD" id="cd18787">
    <property type="entry name" value="SF2_C_DEAD"/>
    <property type="match status" value="1"/>
</dbReference>
<dbReference type="GO" id="GO:0016787">
    <property type="term" value="F:hydrolase activity"/>
    <property type="evidence" value="ECO:0007669"/>
    <property type="project" value="UniProtKB-KW"/>
</dbReference>
<dbReference type="AlphaFoldDB" id="A0A1L7XQ38"/>
<reference evidence="12 13" key="1">
    <citation type="submission" date="2016-03" db="EMBL/GenBank/DDBJ databases">
        <authorList>
            <person name="Ploux O."/>
        </authorList>
    </citation>
    <scope>NUCLEOTIDE SEQUENCE [LARGE SCALE GENOMIC DNA]</scope>
    <source>
        <strain evidence="12 13">UAMH 11012</strain>
    </source>
</reference>
<keyword evidence="13" id="KW-1185">Reference proteome</keyword>
<dbReference type="PANTHER" id="PTHR24031">
    <property type="entry name" value="RNA HELICASE"/>
    <property type="match status" value="1"/>
</dbReference>
<dbReference type="EC" id="3.6.4.13" evidence="8"/>
<evidence type="ECO:0000313" key="13">
    <source>
        <dbReference type="Proteomes" id="UP000184330"/>
    </source>
</evidence>
<evidence type="ECO:0000256" key="8">
    <source>
        <dbReference type="RuleBase" id="RU365068"/>
    </source>
</evidence>
<comment type="domain">
    <text evidence="8">The Q motif is unique to and characteristic of the DEAD box family of RNA helicases and controls ATP binding and hydrolysis.</text>
</comment>
<dbReference type="GO" id="GO:0005524">
    <property type="term" value="F:ATP binding"/>
    <property type="evidence" value="ECO:0007669"/>
    <property type="project" value="UniProtKB-UniRule"/>
</dbReference>
<evidence type="ECO:0000256" key="1">
    <source>
        <dbReference type="ARBA" id="ARBA00022741"/>
    </source>
</evidence>
<feature type="compositionally biased region" description="Gly residues" evidence="9">
    <location>
        <begin position="607"/>
        <end position="631"/>
    </location>
</feature>
<feature type="domain" description="Helicase ATP-binding" evidence="10">
    <location>
        <begin position="119"/>
        <end position="309"/>
    </location>
</feature>
<organism evidence="12 13">
    <name type="scientific">Phialocephala subalpina</name>
    <dbReference type="NCBI Taxonomy" id="576137"/>
    <lineage>
        <taxon>Eukaryota</taxon>
        <taxon>Fungi</taxon>
        <taxon>Dikarya</taxon>
        <taxon>Ascomycota</taxon>
        <taxon>Pezizomycotina</taxon>
        <taxon>Leotiomycetes</taxon>
        <taxon>Helotiales</taxon>
        <taxon>Mollisiaceae</taxon>
        <taxon>Phialocephala</taxon>
        <taxon>Phialocephala fortinii species complex</taxon>
    </lineage>
</organism>
<dbReference type="GO" id="GO:0003723">
    <property type="term" value="F:RNA binding"/>
    <property type="evidence" value="ECO:0007669"/>
    <property type="project" value="UniProtKB-UniRule"/>
</dbReference>
<keyword evidence="1 7" id="KW-0547">Nucleotide-binding</keyword>
<keyword evidence="3 7" id="KW-0347">Helicase</keyword>
<dbReference type="PROSITE" id="PS51194">
    <property type="entry name" value="HELICASE_CTER"/>
    <property type="match status" value="1"/>
</dbReference>
<dbReference type="Gene3D" id="3.40.50.300">
    <property type="entry name" value="P-loop containing nucleotide triphosphate hydrolases"/>
    <property type="match status" value="2"/>
</dbReference>
<comment type="function">
    <text evidence="8">RNA helicase.</text>
</comment>
<evidence type="ECO:0000259" key="10">
    <source>
        <dbReference type="PROSITE" id="PS51192"/>
    </source>
</evidence>
<feature type="domain" description="Helicase C-terminal" evidence="11">
    <location>
        <begin position="348"/>
        <end position="513"/>
    </location>
</feature>
<evidence type="ECO:0000256" key="4">
    <source>
        <dbReference type="ARBA" id="ARBA00022840"/>
    </source>
</evidence>
<dbReference type="Pfam" id="PF00271">
    <property type="entry name" value="Helicase_C"/>
    <property type="match status" value="1"/>
</dbReference>
<gene>
    <name evidence="12" type="ORF">PAC_16946</name>
</gene>
<keyword evidence="6" id="KW-0539">Nucleus</keyword>
<feature type="compositionally biased region" description="Gly residues" evidence="9">
    <location>
        <begin position="643"/>
        <end position="687"/>
    </location>
</feature>
<dbReference type="STRING" id="576137.A0A1L7XQ38"/>
<evidence type="ECO:0000256" key="5">
    <source>
        <dbReference type="ARBA" id="ARBA00022884"/>
    </source>
</evidence>
<dbReference type="Proteomes" id="UP000184330">
    <property type="component" value="Unassembled WGS sequence"/>
</dbReference>
<dbReference type="PROSITE" id="PS51192">
    <property type="entry name" value="HELICASE_ATP_BIND_1"/>
    <property type="match status" value="1"/>
</dbReference>